<evidence type="ECO:0000313" key="2">
    <source>
        <dbReference type="EMBL" id="SCG55445.1"/>
    </source>
</evidence>
<gene>
    <name evidence="2" type="ORF">GA0070609_3049</name>
</gene>
<feature type="transmembrane region" description="Helical" evidence="1">
    <location>
        <begin position="103"/>
        <end position="121"/>
    </location>
</feature>
<keyword evidence="3" id="KW-1185">Reference proteome</keyword>
<keyword evidence="1" id="KW-0812">Transmembrane</keyword>
<keyword evidence="1" id="KW-1133">Transmembrane helix</keyword>
<sequence length="146" mass="15288">MAGGGHTRRVTELSSPNRPGLASALRFGTELIAWVATPWALAGHSVPLAIAAVVVLVGLPTVFATRGDKPHVLVPVPGVVTIALVLLQLVAAVWSAWVAWPRGVAIAVAALALATVAAELPRWRWLLRAGRVDRRSPTVRAGRPPG</sequence>
<proteinExistence type="predicted"/>
<name>A0A1C5IBB8_9ACTN</name>
<accession>A0A1C5IBB8</accession>
<keyword evidence="1" id="KW-0472">Membrane</keyword>
<dbReference type="Proteomes" id="UP000198217">
    <property type="component" value="Chromosome I"/>
</dbReference>
<organism evidence="2 3">
    <name type="scientific">Micromonospora echinaurantiaca</name>
    <dbReference type="NCBI Taxonomy" id="47857"/>
    <lineage>
        <taxon>Bacteria</taxon>
        <taxon>Bacillati</taxon>
        <taxon>Actinomycetota</taxon>
        <taxon>Actinomycetes</taxon>
        <taxon>Micromonosporales</taxon>
        <taxon>Micromonosporaceae</taxon>
        <taxon>Micromonospora</taxon>
    </lineage>
</organism>
<evidence type="ECO:0000313" key="3">
    <source>
        <dbReference type="Proteomes" id="UP000198217"/>
    </source>
</evidence>
<dbReference type="AlphaFoldDB" id="A0A1C5IBB8"/>
<feature type="transmembrane region" description="Helical" evidence="1">
    <location>
        <begin position="72"/>
        <end position="97"/>
    </location>
</feature>
<evidence type="ECO:0000256" key="1">
    <source>
        <dbReference type="SAM" id="Phobius"/>
    </source>
</evidence>
<reference evidence="2 3" key="1">
    <citation type="submission" date="2016-06" db="EMBL/GenBank/DDBJ databases">
        <authorList>
            <person name="Kjaerup R.B."/>
            <person name="Dalgaard T.S."/>
            <person name="Juul-Madsen H.R."/>
        </authorList>
    </citation>
    <scope>NUCLEOTIDE SEQUENCE [LARGE SCALE GENOMIC DNA]</scope>
    <source>
        <strain evidence="2 3">DSM 43904</strain>
    </source>
</reference>
<feature type="transmembrane region" description="Helical" evidence="1">
    <location>
        <begin position="46"/>
        <end position="65"/>
    </location>
</feature>
<protein>
    <submittedName>
        <fullName evidence="2">Uncharacterized protein</fullName>
    </submittedName>
</protein>
<dbReference type="EMBL" id="LT607750">
    <property type="protein sequence ID" value="SCG55445.1"/>
    <property type="molecule type" value="Genomic_DNA"/>
</dbReference>